<dbReference type="Proteomes" id="UP001595701">
    <property type="component" value="Unassembled WGS sequence"/>
</dbReference>
<feature type="region of interest" description="Disordered" evidence="5">
    <location>
        <begin position="191"/>
        <end position="213"/>
    </location>
</feature>
<accession>A0ABV7S7J9</accession>
<evidence type="ECO:0000256" key="1">
    <source>
        <dbReference type="ARBA" id="ARBA00022679"/>
    </source>
</evidence>
<dbReference type="Pfam" id="PF18085">
    <property type="entry name" value="Mak_N_cap"/>
    <property type="match status" value="1"/>
</dbReference>
<evidence type="ECO:0000256" key="5">
    <source>
        <dbReference type="SAM" id="MobiDB-lite"/>
    </source>
</evidence>
<evidence type="ECO:0000256" key="4">
    <source>
        <dbReference type="ARBA" id="ARBA00022840"/>
    </source>
</evidence>
<evidence type="ECO:0000313" key="8">
    <source>
        <dbReference type="Proteomes" id="UP001595701"/>
    </source>
</evidence>
<evidence type="ECO:0000259" key="6">
    <source>
        <dbReference type="Pfam" id="PF18085"/>
    </source>
</evidence>
<comment type="caution">
    <text evidence="7">The sequence shown here is derived from an EMBL/GenBank/DDBJ whole genome shotgun (WGS) entry which is preliminary data.</text>
</comment>
<keyword evidence="8" id="KW-1185">Reference proteome</keyword>
<feature type="domain" description="Maltokinase N-terminal cap" evidence="6">
    <location>
        <begin position="20"/>
        <end position="107"/>
    </location>
</feature>
<proteinExistence type="predicted"/>
<evidence type="ECO:0000256" key="2">
    <source>
        <dbReference type="ARBA" id="ARBA00022741"/>
    </source>
</evidence>
<keyword evidence="4" id="KW-0067">ATP-binding</keyword>
<name>A0ABV7S7J9_9ACTN</name>
<gene>
    <name evidence="7" type="ORF">ACFOZ0_02855</name>
</gene>
<evidence type="ECO:0000313" key="7">
    <source>
        <dbReference type="EMBL" id="MFC3572241.1"/>
    </source>
</evidence>
<dbReference type="EMBL" id="JBHRWR010000002">
    <property type="protein sequence ID" value="MFC3572241.1"/>
    <property type="molecule type" value="Genomic_DNA"/>
</dbReference>
<reference evidence="8" key="1">
    <citation type="journal article" date="2019" name="Int. J. Syst. Evol. Microbiol.">
        <title>The Global Catalogue of Microorganisms (GCM) 10K type strain sequencing project: providing services to taxonomists for standard genome sequencing and annotation.</title>
        <authorList>
            <consortium name="The Broad Institute Genomics Platform"/>
            <consortium name="The Broad Institute Genome Sequencing Center for Infectious Disease"/>
            <person name="Wu L."/>
            <person name="Ma J."/>
        </authorList>
    </citation>
    <scope>NUCLEOTIDE SEQUENCE [LARGE SCALE GENOMIC DNA]</scope>
    <source>
        <strain evidence="8">CGMCC 4.7035</strain>
    </source>
</reference>
<keyword evidence="2" id="KW-0547">Nucleotide-binding</keyword>
<dbReference type="RefSeq" id="WP_310772026.1">
    <property type="nucleotide sequence ID" value="NZ_JBHRWR010000002.1"/>
</dbReference>
<keyword evidence="1" id="KW-0808">Transferase</keyword>
<dbReference type="InterPro" id="IPR040999">
    <property type="entry name" value="Mak_N_cap"/>
</dbReference>
<protein>
    <submittedName>
        <fullName evidence="7">1,4-alpha-glucan branching protein</fullName>
    </submittedName>
</protein>
<organism evidence="7 8">
    <name type="scientific">Streptomyces yaanensis</name>
    <dbReference type="NCBI Taxonomy" id="1142239"/>
    <lineage>
        <taxon>Bacteria</taxon>
        <taxon>Bacillati</taxon>
        <taxon>Actinomycetota</taxon>
        <taxon>Actinomycetes</taxon>
        <taxon>Kitasatosporales</taxon>
        <taxon>Streptomycetaceae</taxon>
        <taxon>Streptomyces</taxon>
    </lineage>
</organism>
<evidence type="ECO:0000256" key="3">
    <source>
        <dbReference type="ARBA" id="ARBA00022777"/>
    </source>
</evidence>
<keyword evidence="3" id="KW-0418">Kinase</keyword>
<sequence length="227" mass="23509">MAIIHRTTLTPTKLELLTPWLPTQPWYLGADREPVLSKAGGFRLDDPQGEVGIEFMVVTDESGDQPVSYHVPLSYRGAALEGAEGALIGTSEHGVLGKRWIYDGTQDPVLVAQLLELLQGRTEPQAQSLTDTPDPSVTVHVGGAAVTTGLVSTTVANGPDGTRLTVAAAASAPDRPSALHVARVLLPAASPADASPANTSGHVTAGWRSPDGGEHRAVFAALGTTGS</sequence>